<sequence length="324" mass="36555">MATIHDVAKKAGLSVTTISRVLNNRGYISEQTRQKVYQVMEELNYHPNEIARSLLRKRSHVIGLIVPSVSHPFFGEFASAVEHDAYQQGFKLLLCNSQLDPVKEKEYVEMMRRHRVDGMIVGSHTLDVDAYKDIQYPIITIDREVAEHPFVASDNERGGELAAQLLIDRGCKKIGHICGNLHLHMLSNHRTTGFQRVCEQHDTEYVVFQTDLDAFDQSSYASIIADMFTQHPDLDGVFATSDMMAGLVVKWCMQSGISVPDQLRVVGYDDVGHASWMSPGLSTIRQPIQEMGEQAVRTLIRQMNGESVEQKNILPVELVEREST</sequence>
<protein>
    <submittedName>
        <fullName evidence="6">LacI family DNA-binding transcriptional regulator</fullName>
    </submittedName>
</protein>
<dbReference type="CDD" id="cd01392">
    <property type="entry name" value="HTH_LacI"/>
    <property type="match status" value="1"/>
</dbReference>
<accession>A0ABW5R5D7</accession>
<keyword evidence="3 6" id="KW-0238">DNA-binding</keyword>
<dbReference type="Pfam" id="PF13377">
    <property type="entry name" value="Peripla_BP_3"/>
    <property type="match status" value="1"/>
</dbReference>
<dbReference type="CDD" id="cd06291">
    <property type="entry name" value="PBP1_Qymf-like"/>
    <property type="match status" value="1"/>
</dbReference>
<feature type="domain" description="HTH lacI-type" evidence="5">
    <location>
        <begin position="2"/>
        <end position="56"/>
    </location>
</feature>
<dbReference type="InterPro" id="IPR028082">
    <property type="entry name" value="Peripla_BP_I"/>
</dbReference>
<evidence type="ECO:0000256" key="3">
    <source>
        <dbReference type="ARBA" id="ARBA00023125"/>
    </source>
</evidence>
<evidence type="ECO:0000313" key="6">
    <source>
        <dbReference type="EMBL" id="MFD2670171.1"/>
    </source>
</evidence>
<dbReference type="Gene3D" id="1.10.260.40">
    <property type="entry name" value="lambda repressor-like DNA-binding domains"/>
    <property type="match status" value="1"/>
</dbReference>
<dbReference type="PANTHER" id="PTHR30146:SF95">
    <property type="entry name" value="RIBOSE OPERON REPRESSOR"/>
    <property type="match status" value="1"/>
</dbReference>
<dbReference type="SUPFAM" id="SSF53822">
    <property type="entry name" value="Periplasmic binding protein-like I"/>
    <property type="match status" value="1"/>
</dbReference>
<dbReference type="Proteomes" id="UP001597497">
    <property type="component" value="Unassembled WGS sequence"/>
</dbReference>
<dbReference type="InterPro" id="IPR010982">
    <property type="entry name" value="Lambda_DNA-bd_dom_sf"/>
</dbReference>
<evidence type="ECO:0000256" key="1">
    <source>
        <dbReference type="ARBA" id="ARBA00022491"/>
    </source>
</evidence>
<dbReference type="SMART" id="SM00354">
    <property type="entry name" value="HTH_LACI"/>
    <property type="match status" value="1"/>
</dbReference>
<gene>
    <name evidence="6" type="ORF">ACFSUC_00955</name>
</gene>
<keyword evidence="7" id="KW-1185">Reference proteome</keyword>
<keyword evidence="4" id="KW-0804">Transcription</keyword>
<dbReference type="PRINTS" id="PR00036">
    <property type="entry name" value="HTHLACI"/>
</dbReference>
<name>A0ABW5R5D7_9BACL</name>
<evidence type="ECO:0000313" key="7">
    <source>
        <dbReference type="Proteomes" id="UP001597497"/>
    </source>
</evidence>
<dbReference type="Gene3D" id="3.40.50.2300">
    <property type="match status" value="2"/>
</dbReference>
<dbReference type="PANTHER" id="PTHR30146">
    <property type="entry name" value="LACI-RELATED TRANSCRIPTIONAL REPRESSOR"/>
    <property type="match status" value="1"/>
</dbReference>
<dbReference type="InterPro" id="IPR046335">
    <property type="entry name" value="LacI/GalR-like_sensor"/>
</dbReference>
<evidence type="ECO:0000256" key="4">
    <source>
        <dbReference type="ARBA" id="ARBA00023163"/>
    </source>
</evidence>
<keyword evidence="1" id="KW-0678">Repressor</keyword>
<dbReference type="EMBL" id="JBHUMM010000001">
    <property type="protein sequence ID" value="MFD2670171.1"/>
    <property type="molecule type" value="Genomic_DNA"/>
</dbReference>
<organism evidence="6 7">
    <name type="scientific">Marinicrinis sediminis</name>
    <dbReference type="NCBI Taxonomy" id="1652465"/>
    <lineage>
        <taxon>Bacteria</taxon>
        <taxon>Bacillati</taxon>
        <taxon>Bacillota</taxon>
        <taxon>Bacilli</taxon>
        <taxon>Bacillales</taxon>
        <taxon>Paenibacillaceae</taxon>
    </lineage>
</organism>
<dbReference type="PROSITE" id="PS50932">
    <property type="entry name" value="HTH_LACI_2"/>
    <property type="match status" value="1"/>
</dbReference>
<dbReference type="GO" id="GO:0003677">
    <property type="term" value="F:DNA binding"/>
    <property type="evidence" value="ECO:0007669"/>
    <property type="project" value="UniProtKB-KW"/>
</dbReference>
<keyword evidence="2" id="KW-0805">Transcription regulation</keyword>
<dbReference type="InterPro" id="IPR000843">
    <property type="entry name" value="HTH_LacI"/>
</dbReference>
<evidence type="ECO:0000259" key="5">
    <source>
        <dbReference type="PROSITE" id="PS50932"/>
    </source>
</evidence>
<dbReference type="SUPFAM" id="SSF47413">
    <property type="entry name" value="lambda repressor-like DNA-binding domains"/>
    <property type="match status" value="1"/>
</dbReference>
<proteinExistence type="predicted"/>
<dbReference type="RefSeq" id="WP_379927509.1">
    <property type="nucleotide sequence ID" value="NZ_JBHUMM010000001.1"/>
</dbReference>
<dbReference type="Pfam" id="PF00356">
    <property type="entry name" value="LacI"/>
    <property type="match status" value="1"/>
</dbReference>
<reference evidence="7" key="1">
    <citation type="journal article" date="2019" name="Int. J. Syst. Evol. Microbiol.">
        <title>The Global Catalogue of Microorganisms (GCM) 10K type strain sequencing project: providing services to taxonomists for standard genome sequencing and annotation.</title>
        <authorList>
            <consortium name="The Broad Institute Genomics Platform"/>
            <consortium name="The Broad Institute Genome Sequencing Center for Infectious Disease"/>
            <person name="Wu L."/>
            <person name="Ma J."/>
        </authorList>
    </citation>
    <scope>NUCLEOTIDE SEQUENCE [LARGE SCALE GENOMIC DNA]</scope>
    <source>
        <strain evidence="7">KCTC 33676</strain>
    </source>
</reference>
<evidence type="ECO:0000256" key="2">
    <source>
        <dbReference type="ARBA" id="ARBA00023015"/>
    </source>
</evidence>
<comment type="caution">
    <text evidence="6">The sequence shown here is derived from an EMBL/GenBank/DDBJ whole genome shotgun (WGS) entry which is preliminary data.</text>
</comment>